<evidence type="ECO:0000313" key="1">
    <source>
        <dbReference type="EMBL" id="GMF05512.1"/>
    </source>
</evidence>
<proteinExistence type="predicted"/>
<dbReference type="Proteomes" id="UP001165064">
    <property type="component" value="Unassembled WGS sequence"/>
</dbReference>
<name>A0ACB5U962_AMBMO</name>
<evidence type="ECO:0000313" key="2">
    <source>
        <dbReference type="Proteomes" id="UP001165064"/>
    </source>
</evidence>
<comment type="caution">
    <text evidence="1">The sequence shown here is derived from an EMBL/GenBank/DDBJ whole genome shotgun (WGS) entry which is preliminary data.</text>
</comment>
<protein>
    <submittedName>
        <fullName evidence="1">Unnamed protein product</fullName>
    </submittedName>
</protein>
<sequence>MLLLAVDLLISLLLLLDVLPGELLKEFKSNFMPRNVGGASEFVTVEFDECDDVELSVVGESPSIPPTGENGEEGEFEFDDKFDVTTICLTSDGAVGW</sequence>
<keyword evidence="2" id="KW-1185">Reference proteome</keyword>
<organism evidence="1 2">
    <name type="scientific">Ambrosiozyma monospora</name>
    <name type="common">Yeast</name>
    <name type="synonym">Endomycopsis monosporus</name>
    <dbReference type="NCBI Taxonomy" id="43982"/>
    <lineage>
        <taxon>Eukaryota</taxon>
        <taxon>Fungi</taxon>
        <taxon>Dikarya</taxon>
        <taxon>Ascomycota</taxon>
        <taxon>Saccharomycotina</taxon>
        <taxon>Pichiomycetes</taxon>
        <taxon>Pichiales</taxon>
        <taxon>Pichiaceae</taxon>
        <taxon>Ambrosiozyma</taxon>
    </lineage>
</organism>
<dbReference type="EMBL" id="BSXS01014459">
    <property type="protein sequence ID" value="GMF05512.1"/>
    <property type="molecule type" value="Genomic_DNA"/>
</dbReference>
<reference evidence="1" key="1">
    <citation type="submission" date="2023-04" db="EMBL/GenBank/DDBJ databases">
        <title>Ambrosiozyma monospora NBRC 10751.</title>
        <authorList>
            <person name="Ichikawa N."/>
            <person name="Sato H."/>
            <person name="Tonouchi N."/>
        </authorList>
    </citation>
    <scope>NUCLEOTIDE SEQUENCE</scope>
    <source>
        <strain evidence="1">NBRC 10751</strain>
    </source>
</reference>
<accession>A0ACB5U962</accession>
<gene>
    <name evidence="1" type="ORF">Amon02_001236200</name>
</gene>